<name>A0A5C5SFJ1_9STRE</name>
<evidence type="ECO:0000313" key="3">
    <source>
        <dbReference type="EMBL" id="TWS98898.1"/>
    </source>
</evidence>
<evidence type="ECO:0000256" key="1">
    <source>
        <dbReference type="ARBA" id="ARBA00022723"/>
    </source>
</evidence>
<dbReference type="Gene3D" id="3.10.180.10">
    <property type="entry name" value="2,3-Dihydroxybiphenyl 1,2-Dioxygenase, domain 1"/>
    <property type="match status" value="1"/>
</dbReference>
<sequence>MKLRAVHHVAIIVSDYDKSRDFYVNKLGFEIIRENHRPHKQDYKLDLKCGDIELEIFGNKLTATDYQAPPKRLAYPEAAGLRHLAFAVDDVEAYKKELEAMGIFVEPVRYDDYTHKKLTFFFDPDGLPLELHE</sequence>
<proteinExistence type="predicted"/>
<evidence type="ECO:0000259" key="2">
    <source>
        <dbReference type="PROSITE" id="PS51819"/>
    </source>
</evidence>
<dbReference type="Proteomes" id="UP000317430">
    <property type="component" value="Unassembled WGS sequence"/>
</dbReference>
<keyword evidence="4" id="KW-1185">Reference proteome</keyword>
<dbReference type="OrthoDB" id="9795618at2"/>
<dbReference type="PROSITE" id="PS00934">
    <property type="entry name" value="GLYOXALASE_I_1"/>
    <property type="match status" value="1"/>
</dbReference>
<gene>
    <name evidence="3" type="ORF">FRX57_01475</name>
</gene>
<protein>
    <submittedName>
        <fullName evidence="3">VOC family protein</fullName>
    </submittedName>
</protein>
<dbReference type="GO" id="GO:0046872">
    <property type="term" value="F:metal ion binding"/>
    <property type="evidence" value="ECO:0007669"/>
    <property type="project" value="UniProtKB-KW"/>
</dbReference>
<keyword evidence="1" id="KW-0479">Metal-binding</keyword>
<dbReference type="GO" id="GO:0004462">
    <property type="term" value="F:lactoylglutathione lyase activity"/>
    <property type="evidence" value="ECO:0007669"/>
    <property type="project" value="InterPro"/>
</dbReference>
<dbReference type="InterPro" id="IPR018146">
    <property type="entry name" value="Glyoxalase_1_CS"/>
</dbReference>
<dbReference type="InterPro" id="IPR029068">
    <property type="entry name" value="Glyas_Bleomycin-R_OHBP_Dase"/>
</dbReference>
<dbReference type="PANTHER" id="PTHR36113">
    <property type="entry name" value="LYASE, PUTATIVE-RELATED-RELATED"/>
    <property type="match status" value="1"/>
</dbReference>
<reference evidence="3 4" key="1">
    <citation type="submission" date="2019-08" db="EMBL/GenBank/DDBJ databases">
        <authorList>
            <person name="Lei W."/>
        </authorList>
    </citation>
    <scope>NUCLEOTIDE SEQUENCE [LARGE SCALE GENOMIC DNA]</scope>
    <source>
        <strain evidence="3 4">CCUG 66496</strain>
    </source>
</reference>
<dbReference type="Pfam" id="PF00903">
    <property type="entry name" value="Glyoxalase"/>
    <property type="match status" value="1"/>
</dbReference>
<dbReference type="SUPFAM" id="SSF54593">
    <property type="entry name" value="Glyoxalase/Bleomycin resistance protein/Dihydroxybiphenyl dioxygenase"/>
    <property type="match status" value="1"/>
</dbReference>
<dbReference type="InterPro" id="IPR051332">
    <property type="entry name" value="Fosfomycin_Res_Enzymes"/>
</dbReference>
<dbReference type="PANTHER" id="PTHR36113:SF6">
    <property type="entry name" value="FOSFOMYCIN RESISTANCE PROTEIN FOSX"/>
    <property type="match status" value="1"/>
</dbReference>
<dbReference type="PROSITE" id="PS51819">
    <property type="entry name" value="VOC"/>
    <property type="match status" value="1"/>
</dbReference>
<dbReference type="EMBL" id="VOHL01000001">
    <property type="protein sequence ID" value="TWS98898.1"/>
    <property type="molecule type" value="Genomic_DNA"/>
</dbReference>
<dbReference type="AlphaFoldDB" id="A0A5C5SFJ1"/>
<dbReference type="InterPro" id="IPR004360">
    <property type="entry name" value="Glyas_Fos-R_dOase_dom"/>
</dbReference>
<feature type="domain" description="VOC" evidence="2">
    <location>
        <begin position="5"/>
        <end position="133"/>
    </location>
</feature>
<dbReference type="CDD" id="cd08352">
    <property type="entry name" value="VOC_Bs_YwkD_like"/>
    <property type="match status" value="1"/>
</dbReference>
<accession>A0A5C5SFJ1</accession>
<dbReference type="InterPro" id="IPR037523">
    <property type="entry name" value="VOC_core"/>
</dbReference>
<evidence type="ECO:0000313" key="4">
    <source>
        <dbReference type="Proteomes" id="UP000317430"/>
    </source>
</evidence>
<dbReference type="RefSeq" id="WP_146565917.1">
    <property type="nucleotide sequence ID" value="NZ_VOHL01000001.1"/>
</dbReference>
<comment type="caution">
    <text evidence="3">The sequence shown here is derived from an EMBL/GenBank/DDBJ whole genome shotgun (WGS) entry which is preliminary data.</text>
</comment>
<dbReference type="InterPro" id="IPR037478">
    <property type="entry name" value="YwkD-like_dom"/>
</dbReference>
<organism evidence="3 4">
    <name type="scientific">Streptococcus cuniculipharyngis</name>
    <dbReference type="NCBI Taxonomy" id="1562651"/>
    <lineage>
        <taxon>Bacteria</taxon>
        <taxon>Bacillati</taxon>
        <taxon>Bacillota</taxon>
        <taxon>Bacilli</taxon>
        <taxon>Lactobacillales</taxon>
        <taxon>Streptococcaceae</taxon>
        <taxon>Streptococcus</taxon>
    </lineage>
</organism>